<dbReference type="RefSeq" id="WP_216323801.1">
    <property type="nucleotide sequence ID" value="NZ_JAHKRT010000004.1"/>
</dbReference>
<accession>A0ABS6BIJ5</accession>
<comment type="caution">
    <text evidence="1">The sequence shown here is derived from an EMBL/GenBank/DDBJ whole genome shotgun (WGS) entry which is preliminary data.</text>
</comment>
<protein>
    <submittedName>
        <fullName evidence="1">Uncharacterized protein</fullName>
    </submittedName>
</protein>
<evidence type="ECO:0000313" key="1">
    <source>
        <dbReference type="EMBL" id="MBU3078137.1"/>
    </source>
</evidence>
<evidence type="ECO:0000313" key="2">
    <source>
        <dbReference type="Proteomes" id="UP000776276"/>
    </source>
</evidence>
<proteinExistence type="predicted"/>
<keyword evidence="2" id="KW-1185">Reference proteome</keyword>
<gene>
    <name evidence="1" type="ORF">KOF26_09685</name>
</gene>
<reference evidence="1 2" key="1">
    <citation type="submission" date="2021-06" db="EMBL/GenBank/DDBJ databases">
        <title>Sphingomonas sp. XMGL2, whole genome shotgun sequencing project.</title>
        <authorList>
            <person name="Zhao G."/>
            <person name="Shen L."/>
        </authorList>
    </citation>
    <scope>NUCLEOTIDE SEQUENCE [LARGE SCALE GENOMIC DNA]</scope>
    <source>
        <strain evidence="1 2">XMGL2</strain>
    </source>
</reference>
<name>A0ABS6BIJ5_9SPHN</name>
<sequence>MTTISFSRQLATGVAAFFVTALLVLSASPAERQERGLRLQRDQVSAQIFTALPQRHG</sequence>
<dbReference type="Proteomes" id="UP000776276">
    <property type="component" value="Unassembled WGS sequence"/>
</dbReference>
<dbReference type="EMBL" id="JAHKRT010000004">
    <property type="protein sequence ID" value="MBU3078137.1"/>
    <property type="molecule type" value="Genomic_DNA"/>
</dbReference>
<organism evidence="1 2">
    <name type="scientific">Sphingomonas quercus</name>
    <dbReference type="NCBI Taxonomy" id="2842451"/>
    <lineage>
        <taxon>Bacteria</taxon>
        <taxon>Pseudomonadati</taxon>
        <taxon>Pseudomonadota</taxon>
        <taxon>Alphaproteobacteria</taxon>
        <taxon>Sphingomonadales</taxon>
        <taxon>Sphingomonadaceae</taxon>
        <taxon>Sphingomonas</taxon>
    </lineage>
</organism>